<dbReference type="GO" id="GO:0005096">
    <property type="term" value="F:GTPase activator activity"/>
    <property type="evidence" value="ECO:0007669"/>
    <property type="project" value="UniProtKB-KW"/>
</dbReference>
<dbReference type="PANTHER" id="PTHR10194">
    <property type="entry name" value="RAS GTPASE-ACTIVATING PROTEINS"/>
    <property type="match status" value="1"/>
</dbReference>
<accession>A0A4C1TMY9</accession>
<dbReference type="InterPro" id="IPR001936">
    <property type="entry name" value="RasGAP_dom"/>
</dbReference>
<dbReference type="PANTHER" id="PTHR10194:SF60">
    <property type="entry name" value="RAS GTPASE-ACTIVATING PROTEIN RASKOL"/>
    <property type="match status" value="1"/>
</dbReference>
<dbReference type="PROSITE" id="PS50018">
    <property type="entry name" value="RAS_GTPASE_ACTIV_2"/>
    <property type="match status" value="1"/>
</dbReference>
<dbReference type="InterPro" id="IPR008936">
    <property type="entry name" value="Rho_GTPase_activation_prot"/>
</dbReference>
<dbReference type="Gene3D" id="1.10.506.10">
    <property type="entry name" value="GTPase Activation - p120gap, domain 1"/>
    <property type="match status" value="1"/>
</dbReference>
<keyword evidence="4" id="KW-1185">Reference proteome</keyword>
<organism evidence="3 4">
    <name type="scientific">Eumeta variegata</name>
    <name type="common">Bagworm moth</name>
    <name type="synonym">Eumeta japonica</name>
    <dbReference type="NCBI Taxonomy" id="151549"/>
    <lineage>
        <taxon>Eukaryota</taxon>
        <taxon>Metazoa</taxon>
        <taxon>Ecdysozoa</taxon>
        <taxon>Arthropoda</taxon>
        <taxon>Hexapoda</taxon>
        <taxon>Insecta</taxon>
        <taxon>Pterygota</taxon>
        <taxon>Neoptera</taxon>
        <taxon>Endopterygota</taxon>
        <taxon>Lepidoptera</taxon>
        <taxon>Glossata</taxon>
        <taxon>Ditrysia</taxon>
        <taxon>Tineoidea</taxon>
        <taxon>Psychidae</taxon>
        <taxon>Oiketicinae</taxon>
        <taxon>Eumeta</taxon>
    </lineage>
</organism>
<dbReference type="Pfam" id="PF00616">
    <property type="entry name" value="RasGAP"/>
    <property type="match status" value="1"/>
</dbReference>
<feature type="domain" description="Ras-GAP" evidence="2">
    <location>
        <begin position="1"/>
        <end position="113"/>
    </location>
</feature>
<protein>
    <submittedName>
        <fullName evidence="3">Probable Ras GTPase-activating protein</fullName>
    </submittedName>
</protein>
<comment type="caution">
    <text evidence="3">The sequence shown here is derived from an EMBL/GenBank/DDBJ whole genome shotgun (WGS) entry which is preliminary data.</text>
</comment>
<dbReference type="EMBL" id="BGZK01005844">
    <property type="protein sequence ID" value="GBP15686.1"/>
    <property type="molecule type" value="Genomic_DNA"/>
</dbReference>
<dbReference type="Proteomes" id="UP000299102">
    <property type="component" value="Unassembled WGS sequence"/>
</dbReference>
<keyword evidence="1" id="KW-0343">GTPase activation</keyword>
<evidence type="ECO:0000313" key="3">
    <source>
        <dbReference type="EMBL" id="GBP15686.1"/>
    </source>
</evidence>
<sequence>MEAFLKLTGEQYLQDTLAGPINEIIQSDRDCEVDPTKATGSLQRQQASLRCSTQCLAVYLRVKQTFSTTIAQLFCHLSRDWSSWVARIWPIFNISFHILRFLCPAILSPSLLT</sequence>
<dbReference type="AlphaFoldDB" id="A0A4C1TMY9"/>
<name>A0A4C1TMY9_EUMVA</name>
<evidence type="ECO:0000259" key="2">
    <source>
        <dbReference type="PROSITE" id="PS50018"/>
    </source>
</evidence>
<dbReference type="STRING" id="151549.A0A4C1TMY9"/>
<dbReference type="SUPFAM" id="SSF48350">
    <property type="entry name" value="GTPase activation domain, GAP"/>
    <property type="match status" value="1"/>
</dbReference>
<evidence type="ECO:0000313" key="4">
    <source>
        <dbReference type="Proteomes" id="UP000299102"/>
    </source>
</evidence>
<dbReference type="OrthoDB" id="5572587at2759"/>
<evidence type="ECO:0000256" key="1">
    <source>
        <dbReference type="ARBA" id="ARBA00022468"/>
    </source>
</evidence>
<gene>
    <name evidence="3" type="ORF">EVAR_72676_1</name>
</gene>
<dbReference type="InterPro" id="IPR039360">
    <property type="entry name" value="Ras_GTPase"/>
</dbReference>
<proteinExistence type="predicted"/>
<reference evidence="3 4" key="1">
    <citation type="journal article" date="2019" name="Commun. Biol.">
        <title>The bagworm genome reveals a unique fibroin gene that provides high tensile strength.</title>
        <authorList>
            <person name="Kono N."/>
            <person name="Nakamura H."/>
            <person name="Ohtoshi R."/>
            <person name="Tomita M."/>
            <person name="Numata K."/>
            <person name="Arakawa K."/>
        </authorList>
    </citation>
    <scope>NUCLEOTIDE SEQUENCE [LARGE SCALE GENOMIC DNA]</scope>
</reference>